<evidence type="ECO:0000313" key="2">
    <source>
        <dbReference type="EMBL" id="CAL5970429.1"/>
    </source>
</evidence>
<accession>A0ABP1GJG6</accession>
<sequence length="124" mass="14146">MQPMIHAGLFGVHIRRRNYQKIQLNVISTILLQQINSHCKIHINSYFRNFMLYNPLGIKKRIAIKFHQEALQVIAIAACVVVFVLILTIVIVQLKKKQLNTAIATESTEVILPELTTAQSIEVQ</sequence>
<dbReference type="Proteomes" id="UP001642409">
    <property type="component" value="Unassembled WGS sequence"/>
</dbReference>
<reference evidence="2 3" key="1">
    <citation type="submission" date="2024-07" db="EMBL/GenBank/DDBJ databases">
        <authorList>
            <person name="Akdeniz Z."/>
        </authorList>
    </citation>
    <scope>NUCLEOTIDE SEQUENCE [LARGE SCALE GENOMIC DNA]</scope>
</reference>
<proteinExistence type="predicted"/>
<keyword evidence="1" id="KW-0472">Membrane</keyword>
<comment type="caution">
    <text evidence="2">The sequence shown here is derived from an EMBL/GenBank/DDBJ whole genome shotgun (WGS) entry which is preliminary data.</text>
</comment>
<keyword evidence="1" id="KW-0812">Transmembrane</keyword>
<evidence type="ECO:0000313" key="3">
    <source>
        <dbReference type="Proteomes" id="UP001642409"/>
    </source>
</evidence>
<dbReference type="EMBL" id="CAXDID020000001">
    <property type="protein sequence ID" value="CAL5970429.1"/>
    <property type="molecule type" value="Genomic_DNA"/>
</dbReference>
<name>A0ABP1GJG6_9EUKA</name>
<keyword evidence="3" id="KW-1185">Reference proteome</keyword>
<feature type="transmembrane region" description="Helical" evidence="1">
    <location>
        <begin position="70"/>
        <end position="92"/>
    </location>
</feature>
<keyword evidence="1" id="KW-1133">Transmembrane helix</keyword>
<organism evidence="2 3">
    <name type="scientific">Hexamita inflata</name>
    <dbReference type="NCBI Taxonomy" id="28002"/>
    <lineage>
        <taxon>Eukaryota</taxon>
        <taxon>Metamonada</taxon>
        <taxon>Diplomonadida</taxon>
        <taxon>Hexamitidae</taxon>
        <taxon>Hexamitinae</taxon>
        <taxon>Hexamita</taxon>
    </lineage>
</organism>
<gene>
    <name evidence="2" type="ORF">HINF_LOCUS369</name>
</gene>
<protein>
    <submittedName>
        <fullName evidence="2">Hypothetical_protein</fullName>
    </submittedName>
</protein>
<evidence type="ECO:0000256" key="1">
    <source>
        <dbReference type="SAM" id="Phobius"/>
    </source>
</evidence>